<dbReference type="AlphaFoldDB" id="A0A5C3LQF6"/>
<proteinExistence type="predicted"/>
<dbReference type="EMBL" id="ML213624">
    <property type="protein sequence ID" value="TFK35110.1"/>
    <property type="molecule type" value="Genomic_DNA"/>
</dbReference>
<keyword evidence="2" id="KW-1185">Reference proteome</keyword>
<sequence length="250" mass="26903">TCIFHAATFLTYPLTTVFPAPALSALQTILSSTLHAAFLDCKSAEMSLYLSPSALPPRPIHAACIASGMSWSNWIAALGGGSFELCISPDEVLVKVDGIMQEHEISVWKQEKAHAEVPISKISRHVQLAPLRRGIQRRTLAQQLIESDEEETEEMFRMISSGMVSPTPTREMAQPRLLSLPSLLPVPTLQLTPPTPVAAVSTPSAPIIEDEEESSNIIIDTTRKPTAYLYQGGKSTVLTGGVMLGGASPS</sequence>
<feature type="non-terminal residue" evidence="1">
    <location>
        <position position="1"/>
    </location>
</feature>
<gene>
    <name evidence="1" type="ORF">BDQ12DRAFT_568547</name>
</gene>
<evidence type="ECO:0000313" key="2">
    <source>
        <dbReference type="Proteomes" id="UP000308652"/>
    </source>
</evidence>
<feature type="non-terminal residue" evidence="1">
    <location>
        <position position="250"/>
    </location>
</feature>
<protein>
    <submittedName>
        <fullName evidence="1">Uncharacterized protein</fullName>
    </submittedName>
</protein>
<dbReference type="InterPro" id="IPR036054">
    <property type="entry name" value="BTG-like_sf"/>
</dbReference>
<dbReference type="OrthoDB" id="19928at2759"/>
<reference evidence="1 2" key="1">
    <citation type="journal article" date="2019" name="Nat. Ecol. Evol.">
        <title>Megaphylogeny resolves global patterns of mushroom evolution.</title>
        <authorList>
            <person name="Varga T."/>
            <person name="Krizsan K."/>
            <person name="Foldi C."/>
            <person name="Dima B."/>
            <person name="Sanchez-Garcia M."/>
            <person name="Sanchez-Ramirez S."/>
            <person name="Szollosi G.J."/>
            <person name="Szarkandi J.G."/>
            <person name="Papp V."/>
            <person name="Albert L."/>
            <person name="Andreopoulos W."/>
            <person name="Angelini C."/>
            <person name="Antonin V."/>
            <person name="Barry K.W."/>
            <person name="Bougher N.L."/>
            <person name="Buchanan P."/>
            <person name="Buyck B."/>
            <person name="Bense V."/>
            <person name="Catcheside P."/>
            <person name="Chovatia M."/>
            <person name="Cooper J."/>
            <person name="Damon W."/>
            <person name="Desjardin D."/>
            <person name="Finy P."/>
            <person name="Geml J."/>
            <person name="Haridas S."/>
            <person name="Hughes K."/>
            <person name="Justo A."/>
            <person name="Karasinski D."/>
            <person name="Kautmanova I."/>
            <person name="Kiss B."/>
            <person name="Kocsube S."/>
            <person name="Kotiranta H."/>
            <person name="LaButti K.M."/>
            <person name="Lechner B.E."/>
            <person name="Liimatainen K."/>
            <person name="Lipzen A."/>
            <person name="Lukacs Z."/>
            <person name="Mihaltcheva S."/>
            <person name="Morgado L.N."/>
            <person name="Niskanen T."/>
            <person name="Noordeloos M.E."/>
            <person name="Ohm R.A."/>
            <person name="Ortiz-Santana B."/>
            <person name="Ovrebo C."/>
            <person name="Racz N."/>
            <person name="Riley R."/>
            <person name="Savchenko A."/>
            <person name="Shiryaev A."/>
            <person name="Soop K."/>
            <person name="Spirin V."/>
            <person name="Szebenyi C."/>
            <person name="Tomsovsky M."/>
            <person name="Tulloss R.E."/>
            <person name="Uehling J."/>
            <person name="Grigoriev I.V."/>
            <person name="Vagvolgyi C."/>
            <person name="Papp T."/>
            <person name="Martin F.M."/>
            <person name="Miettinen O."/>
            <person name="Hibbett D.S."/>
            <person name="Nagy L.G."/>
        </authorList>
    </citation>
    <scope>NUCLEOTIDE SEQUENCE [LARGE SCALE GENOMIC DNA]</scope>
    <source>
        <strain evidence="1 2">CBS 166.37</strain>
    </source>
</reference>
<dbReference type="Proteomes" id="UP000308652">
    <property type="component" value="Unassembled WGS sequence"/>
</dbReference>
<organism evidence="1 2">
    <name type="scientific">Crucibulum laeve</name>
    <dbReference type="NCBI Taxonomy" id="68775"/>
    <lineage>
        <taxon>Eukaryota</taxon>
        <taxon>Fungi</taxon>
        <taxon>Dikarya</taxon>
        <taxon>Basidiomycota</taxon>
        <taxon>Agaricomycotina</taxon>
        <taxon>Agaricomycetes</taxon>
        <taxon>Agaricomycetidae</taxon>
        <taxon>Agaricales</taxon>
        <taxon>Agaricineae</taxon>
        <taxon>Nidulariaceae</taxon>
        <taxon>Crucibulum</taxon>
    </lineage>
</organism>
<dbReference type="Gene3D" id="3.90.640.90">
    <property type="entry name" value="Anti-proliferative protein, N-terminal domain"/>
    <property type="match status" value="1"/>
</dbReference>
<name>A0A5C3LQF6_9AGAR</name>
<evidence type="ECO:0000313" key="1">
    <source>
        <dbReference type="EMBL" id="TFK35110.1"/>
    </source>
</evidence>
<accession>A0A5C3LQF6</accession>
<dbReference type="STRING" id="68775.A0A5C3LQF6"/>